<evidence type="ECO:0000313" key="7">
    <source>
        <dbReference type="Proteomes" id="UP000740557"/>
    </source>
</evidence>
<dbReference type="SUPFAM" id="SSF143800">
    <property type="entry name" value="L28p-like"/>
    <property type="match status" value="1"/>
</dbReference>
<evidence type="ECO:0000256" key="3">
    <source>
        <dbReference type="ARBA" id="ARBA00023274"/>
    </source>
</evidence>
<dbReference type="GO" id="GO:1990904">
    <property type="term" value="C:ribonucleoprotein complex"/>
    <property type="evidence" value="ECO:0007669"/>
    <property type="project" value="UniProtKB-KW"/>
</dbReference>
<evidence type="ECO:0000256" key="5">
    <source>
        <dbReference type="HAMAP-Rule" id="MF_00373"/>
    </source>
</evidence>
<comment type="caution">
    <text evidence="6">The sequence shown here is derived from an EMBL/GenBank/DDBJ whole genome shotgun (WGS) entry which is preliminary data.</text>
</comment>
<dbReference type="GO" id="GO:0005840">
    <property type="term" value="C:ribosome"/>
    <property type="evidence" value="ECO:0007669"/>
    <property type="project" value="UniProtKB-KW"/>
</dbReference>
<dbReference type="InterPro" id="IPR050096">
    <property type="entry name" value="Bacterial_rp_bL28"/>
</dbReference>
<dbReference type="HAMAP" id="MF_00373">
    <property type="entry name" value="Ribosomal_bL28"/>
    <property type="match status" value="1"/>
</dbReference>
<dbReference type="Gene3D" id="2.30.170.40">
    <property type="entry name" value="Ribosomal protein L28/L24"/>
    <property type="match status" value="1"/>
</dbReference>
<dbReference type="InterPro" id="IPR034704">
    <property type="entry name" value="Ribosomal_bL28/bL31-like_sf"/>
</dbReference>
<evidence type="ECO:0000256" key="4">
    <source>
        <dbReference type="ARBA" id="ARBA00035174"/>
    </source>
</evidence>
<dbReference type="InterPro" id="IPR037147">
    <property type="entry name" value="Ribosomal_bL28_sf"/>
</dbReference>
<evidence type="ECO:0000256" key="1">
    <source>
        <dbReference type="ARBA" id="ARBA00008760"/>
    </source>
</evidence>
<gene>
    <name evidence="5 6" type="primary">rpmB</name>
    <name evidence="6" type="ORF">KC980_02500</name>
</gene>
<dbReference type="AlphaFoldDB" id="A0A955J204"/>
<dbReference type="InterPro" id="IPR001383">
    <property type="entry name" value="Ribosomal_bL28_bact-type"/>
</dbReference>
<evidence type="ECO:0000313" key="6">
    <source>
        <dbReference type="EMBL" id="MCA9308356.1"/>
    </source>
</evidence>
<name>A0A955J204_UNCKA</name>
<dbReference type="InterPro" id="IPR026569">
    <property type="entry name" value="Ribosomal_bL28"/>
</dbReference>
<keyword evidence="3 5" id="KW-0687">Ribonucleoprotein</keyword>
<dbReference type="PANTHER" id="PTHR39080">
    <property type="entry name" value="50S RIBOSOMAL PROTEIN L28"/>
    <property type="match status" value="1"/>
</dbReference>
<dbReference type="Proteomes" id="UP000740557">
    <property type="component" value="Unassembled WGS sequence"/>
</dbReference>
<dbReference type="Pfam" id="PF00830">
    <property type="entry name" value="Ribosomal_L28"/>
    <property type="match status" value="1"/>
</dbReference>
<organism evidence="6 7">
    <name type="scientific">candidate division WWE3 bacterium</name>
    <dbReference type="NCBI Taxonomy" id="2053526"/>
    <lineage>
        <taxon>Bacteria</taxon>
        <taxon>Katanobacteria</taxon>
    </lineage>
</organism>
<reference evidence="6" key="1">
    <citation type="submission" date="2020-04" db="EMBL/GenBank/DDBJ databases">
        <authorList>
            <person name="Zhang T."/>
        </authorList>
    </citation>
    <scope>NUCLEOTIDE SEQUENCE</scope>
    <source>
        <strain evidence="6">HKST-UBA79</strain>
    </source>
</reference>
<accession>A0A955J204</accession>
<dbReference type="NCBIfam" id="TIGR00009">
    <property type="entry name" value="L28"/>
    <property type="match status" value="1"/>
</dbReference>
<dbReference type="EMBL" id="JAGQNX010000071">
    <property type="protein sequence ID" value="MCA9308356.1"/>
    <property type="molecule type" value="Genomic_DNA"/>
</dbReference>
<comment type="similarity">
    <text evidence="1 5">Belongs to the bacterial ribosomal protein bL28 family.</text>
</comment>
<dbReference type="GO" id="GO:0006412">
    <property type="term" value="P:translation"/>
    <property type="evidence" value="ECO:0007669"/>
    <property type="project" value="UniProtKB-UniRule"/>
</dbReference>
<protein>
    <recommendedName>
        <fullName evidence="4 5">Large ribosomal subunit protein bL28</fullName>
    </recommendedName>
</protein>
<dbReference type="PANTHER" id="PTHR39080:SF1">
    <property type="entry name" value="LARGE RIBOSOMAL SUBUNIT PROTEIN BL28A"/>
    <property type="match status" value="1"/>
</dbReference>
<reference evidence="6" key="2">
    <citation type="journal article" date="2021" name="Microbiome">
        <title>Successional dynamics and alternative stable states in a saline activated sludge microbial community over 9 years.</title>
        <authorList>
            <person name="Wang Y."/>
            <person name="Ye J."/>
            <person name="Ju F."/>
            <person name="Liu L."/>
            <person name="Boyd J.A."/>
            <person name="Deng Y."/>
            <person name="Parks D.H."/>
            <person name="Jiang X."/>
            <person name="Yin X."/>
            <person name="Woodcroft B.J."/>
            <person name="Tyson G.W."/>
            <person name="Hugenholtz P."/>
            <person name="Polz M.F."/>
            <person name="Zhang T."/>
        </authorList>
    </citation>
    <scope>NUCLEOTIDE SEQUENCE</scope>
    <source>
        <strain evidence="6">HKST-UBA79</strain>
    </source>
</reference>
<sequence>MARICEICGKGYIKGNHVPRGIGNRVNGRTIRRQHPNLRNKKLEINGMRVRVKLCASCLKRIKSVAKLEAPTSTQN</sequence>
<keyword evidence="2 5" id="KW-0689">Ribosomal protein</keyword>
<dbReference type="GO" id="GO:0003735">
    <property type="term" value="F:structural constituent of ribosome"/>
    <property type="evidence" value="ECO:0007669"/>
    <property type="project" value="InterPro"/>
</dbReference>
<proteinExistence type="inferred from homology"/>
<evidence type="ECO:0000256" key="2">
    <source>
        <dbReference type="ARBA" id="ARBA00022980"/>
    </source>
</evidence>